<dbReference type="GO" id="GO:0008287">
    <property type="term" value="C:protein serine/threonine phosphatase complex"/>
    <property type="evidence" value="ECO:0007669"/>
    <property type="project" value="TreeGrafter"/>
</dbReference>
<dbReference type="GO" id="GO:0019888">
    <property type="term" value="F:protein phosphatase regulator activity"/>
    <property type="evidence" value="ECO:0007669"/>
    <property type="project" value="TreeGrafter"/>
</dbReference>
<name>A0A158R505_9BILA</name>
<proteinExistence type="predicted"/>
<dbReference type="AlphaFoldDB" id="A0A158R505"/>
<organism evidence="2 3">
    <name type="scientific">Syphacia muris</name>
    <dbReference type="NCBI Taxonomy" id="451379"/>
    <lineage>
        <taxon>Eukaryota</taxon>
        <taxon>Metazoa</taxon>
        <taxon>Ecdysozoa</taxon>
        <taxon>Nematoda</taxon>
        <taxon>Chromadorea</taxon>
        <taxon>Rhabditida</taxon>
        <taxon>Spirurina</taxon>
        <taxon>Oxyuridomorpha</taxon>
        <taxon>Oxyuroidea</taxon>
        <taxon>Oxyuridae</taxon>
        <taxon>Syphacia</taxon>
    </lineage>
</organism>
<feature type="compositionally biased region" description="Basic and acidic residues" evidence="1">
    <location>
        <begin position="1"/>
        <end position="17"/>
    </location>
</feature>
<dbReference type="WBParaSite" id="SMUV_0000511701-mRNA-1">
    <property type="protein sequence ID" value="SMUV_0000511701-mRNA-1"/>
    <property type="gene ID" value="SMUV_0000511701"/>
</dbReference>
<protein>
    <submittedName>
        <fullName evidence="3">Fes1 domain-containing protein</fullName>
    </submittedName>
</protein>
<dbReference type="Proteomes" id="UP000046393">
    <property type="component" value="Unplaced"/>
</dbReference>
<dbReference type="STRING" id="451379.A0A158R505"/>
<dbReference type="InterPro" id="IPR039918">
    <property type="entry name" value="PPP4R4"/>
</dbReference>
<sequence length="115" mass="13192">MEAKTGEDEEEKHKSAIDWDSLLNATEDPELQEILRTPIEEAIHVLKNGREIQKLSLIRNLNELIDTEGNEAVTQVLPLIQKVLEEESSDLDVHCEAAVTYKNLIQNKKLLERFE</sequence>
<dbReference type="PANTHER" id="PTHR21467:SF0">
    <property type="entry name" value="SERINE_THREONINE-PROTEIN PHOSPHATASE 4 REGULATORY SUBUNIT 4"/>
    <property type="match status" value="1"/>
</dbReference>
<keyword evidence="2" id="KW-1185">Reference proteome</keyword>
<reference evidence="3" key="1">
    <citation type="submission" date="2016-04" db="UniProtKB">
        <authorList>
            <consortium name="WormBaseParasite"/>
        </authorList>
    </citation>
    <scope>IDENTIFICATION</scope>
</reference>
<evidence type="ECO:0000313" key="2">
    <source>
        <dbReference type="Proteomes" id="UP000046393"/>
    </source>
</evidence>
<feature type="region of interest" description="Disordered" evidence="1">
    <location>
        <begin position="1"/>
        <end position="20"/>
    </location>
</feature>
<dbReference type="PANTHER" id="PTHR21467">
    <property type="entry name" value="PROTEIN PHOSPHATASE 4 REGULATORY SUBUNIT 4 PPP4R4"/>
    <property type="match status" value="1"/>
</dbReference>
<accession>A0A158R505</accession>
<evidence type="ECO:0000256" key="1">
    <source>
        <dbReference type="SAM" id="MobiDB-lite"/>
    </source>
</evidence>
<dbReference type="GO" id="GO:0005829">
    <property type="term" value="C:cytosol"/>
    <property type="evidence" value="ECO:0007669"/>
    <property type="project" value="TreeGrafter"/>
</dbReference>
<evidence type="ECO:0000313" key="3">
    <source>
        <dbReference type="WBParaSite" id="SMUV_0000511701-mRNA-1"/>
    </source>
</evidence>